<dbReference type="AlphaFoldDB" id="A0A2S3WDA9"/>
<evidence type="ECO:0000256" key="5">
    <source>
        <dbReference type="ARBA" id="ARBA00022692"/>
    </source>
</evidence>
<protein>
    <recommendedName>
        <fullName evidence="11">Microsomal glutathione S-transferase 1</fullName>
        <ecNumber evidence="3">2.5.1.18</ecNumber>
    </recommendedName>
</protein>
<dbReference type="InterPro" id="IPR023352">
    <property type="entry name" value="MAPEG-like_dom_sf"/>
</dbReference>
<evidence type="ECO:0000313" key="14">
    <source>
        <dbReference type="EMBL" id="POF88903.1"/>
    </source>
</evidence>
<dbReference type="InterPro" id="IPR001129">
    <property type="entry name" value="Membr-assoc_MAPEG"/>
</dbReference>
<evidence type="ECO:0000256" key="6">
    <source>
        <dbReference type="ARBA" id="ARBA00022824"/>
    </source>
</evidence>
<comment type="caution">
    <text evidence="14">The sequence shown here is derived from an EMBL/GenBank/DDBJ whole genome shotgun (WGS) entry which is preliminary data.</text>
</comment>
<dbReference type="Proteomes" id="UP000237194">
    <property type="component" value="Unassembled WGS sequence"/>
</dbReference>
<accession>A0A2S3WDA9</accession>
<dbReference type="Pfam" id="PF01124">
    <property type="entry name" value="MAPEG"/>
    <property type="match status" value="1"/>
</dbReference>
<feature type="transmembrane region" description="Helical" evidence="13">
    <location>
        <begin position="119"/>
        <end position="141"/>
    </location>
</feature>
<proteinExistence type="predicted"/>
<evidence type="ECO:0000313" key="15">
    <source>
        <dbReference type="Proteomes" id="UP000237194"/>
    </source>
</evidence>
<evidence type="ECO:0000256" key="13">
    <source>
        <dbReference type="SAM" id="Phobius"/>
    </source>
</evidence>
<evidence type="ECO:0000256" key="9">
    <source>
        <dbReference type="ARBA" id="ARBA00023136"/>
    </source>
</evidence>
<keyword evidence="7 13" id="KW-1133">Transmembrane helix</keyword>
<comment type="subcellular location">
    <subcellularLocation>
        <location evidence="2">Endoplasmic reticulum membrane</location>
        <topology evidence="2">Multi-pass membrane protein</topology>
    </subcellularLocation>
</comment>
<dbReference type="GO" id="GO:0004364">
    <property type="term" value="F:glutathione transferase activity"/>
    <property type="evidence" value="ECO:0007669"/>
    <property type="project" value="UniProtKB-EC"/>
</dbReference>
<organism evidence="14 15">
    <name type="scientific">Pseudomonas putida</name>
    <name type="common">Arthrobacter siderocapsulatus</name>
    <dbReference type="NCBI Taxonomy" id="303"/>
    <lineage>
        <taxon>Bacteria</taxon>
        <taxon>Pseudomonadati</taxon>
        <taxon>Pseudomonadota</taxon>
        <taxon>Gammaproteobacteria</taxon>
        <taxon>Pseudomonadales</taxon>
        <taxon>Pseudomonadaceae</taxon>
        <taxon>Pseudomonas</taxon>
    </lineage>
</organism>
<keyword evidence="5 13" id="KW-0812">Transmembrane</keyword>
<dbReference type="PANTHER" id="PTHR10689">
    <property type="entry name" value="MICROSOMAL GLUTATHIONE S-TRANSFERASE 1"/>
    <property type="match status" value="1"/>
</dbReference>
<reference evidence="14 15" key="1">
    <citation type="submission" date="2016-08" db="EMBL/GenBank/DDBJ databases">
        <authorList>
            <person name="Seilhamer J.J."/>
        </authorList>
    </citation>
    <scope>NUCLEOTIDE SEQUENCE [LARGE SCALE GENOMIC DNA]</scope>
    <source>
        <strain evidence="14 15">KT-27</strain>
    </source>
</reference>
<sequence length="142" mass="15702">MNDALQVYALCVVLLFLKMLAISCYQGYLRLSVLAFHNPEDAAFFKRRAREAERPQVIRAARAWTNDLENIPAFFVLGGLALALDAPATFSAWLCVVFTLARVLHTLTYLAGVQPWRTICYAAALVCLLGFCAVITTQLAMG</sequence>
<dbReference type="SUPFAM" id="SSF161084">
    <property type="entry name" value="MAPEG domain-like"/>
    <property type="match status" value="1"/>
</dbReference>
<dbReference type="EC" id="2.5.1.18" evidence="3"/>
<evidence type="ECO:0000256" key="11">
    <source>
        <dbReference type="ARBA" id="ARBA00039397"/>
    </source>
</evidence>
<dbReference type="RefSeq" id="WP_103437008.1">
    <property type="nucleotide sequence ID" value="NZ_MIND01000018.1"/>
</dbReference>
<evidence type="ECO:0000256" key="8">
    <source>
        <dbReference type="ARBA" id="ARBA00022990"/>
    </source>
</evidence>
<keyword evidence="9 13" id="KW-0472">Membrane</keyword>
<evidence type="ECO:0000256" key="3">
    <source>
        <dbReference type="ARBA" id="ARBA00012452"/>
    </source>
</evidence>
<name>A0A2S3WDA9_PSEPU</name>
<keyword evidence="6" id="KW-0256">Endoplasmic reticulum</keyword>
<comment type="subunit">
    <text evidence="10">Homotrimer; The trimer binds only one molecule of glutathione.</text>
</comment>
<feature type="transmembrane region" description="Helical" evidence="13">
    <location>
        <begin position="7"/>
        <end position="28"/>
    </location>
</feature>
<evidence type="ECO:0000256" key="1">
    <source>
        <dbReference type="ARBA" id="ARBA00003701"/>
    </source>
</evidence>
<evidence type="ECO:0000256" key="7">
    <source>
        <dbReference type="ARBA" id="ARBA00022989"/>
    </source>
</evidence>
<keyword evidence="8" id="KW-0007">Acetylation</keyword>
<evidence type="ECO:0000256" key="10">
    <source>
        <dbReference type="ARBA" id="ARBA00038540"/>
    </source>
</evidence>
<comment type="function">
    <text evidence="1">Conjugation of reduced glutathione to a wide number of exogenous and endogenous hydrophobic electrophiles.</text>
</comment>
<dbReference type="PANTHER" id="PTHR10689:SF6">
    <property type="entry name" value="MICROSOMAL GLUTATHIONE S-TRANSFERASE 1"/>
    <property type="match status" value="1"/>
</dbReference>
<comment type="catalytic activity">
    <reaction evidence="12">
        <text>RX + glutathione = an S-substituted glutathione + a halide anion + H(+)</text>
        <dbReference type="Rhea" id="RHEA:16437"/>
        <dbReference type="ChEBI" id="CHEBI:15378"/>
        <dbReference type="ChEBI" id="CHEBI:16042"/>
        <dbReference type="ChEBI" id="CHEBI:17792"/>
        <dbReference type="ChEBI" id="CHEBI:57925"/>
        <dbReference type="ChEBI" id="CHEBI:90779"/>
        <dbReference type="EC" id="2.5.1.18"/>
    </reaction>
    <physiologicalReaction direction="left-to-right" evidence="12">
        <dbReference type="Rhea" id="RHEA:16438"/>
    </physiologicalReaction>
</comment>
<gene>
    <name evidence="14" type="ORF">BGP80_13390</name>
</gene>
<evidence type="ECO:0000256" key="12">
    <source>
        <dbReference type="ARBA" id="ARBA00049385"/>
    </source>
</evidence>
<dbReference type="GO" id="GO:0016020">
    <property type="term" value="C:membrane"/>
    <property type="evidence" value="ECO:0007669"/>
    <property type="project" value="InterPro"/>
</dbReference>
<dbReference type="Gene3D" id="1.20.120.550">
    <property type="entry name" value="Membrane associated eicosanoid/glutathione metabolism-like domain"/>
    <property type="match status" value="1"/>
</dbReference>
<evidence type="ECO:0000256" key="2">
    <source>
        <dbReference type="ARBA" id="ARBA00004477"/>
    </source>
</evidence>
<keyword evidence="4" id="KW-0808">Transferase</keyword>
<dbReference type="InterPro" id="IPR040162">
    <property type="entry name" value="MGST1-like"/>
</dbReference>
<reference evidence="14 15" key="2">
    <citation type="submission" date="2018-03" db="EMBL/GenBank/DDBJ databases">
        <title>Draft genome of Pseudomonas putida strain KT-27.</title>
        <authorList>
            <person name="Yoshizawa S."/>
            <person name="Khan N.H."/>
            <person name="Nishimura M."/>
            <person name="Chiura H.X."/>
            <person name="Ogura Y."/>
            <person name="Hayashi T."/>
            <person name="Kogure K."/>
        </authorList>
    </citation>
    <scope>NUCLEOTIDE SEQUENCE [LARGE SCALE GENOMIC DNA]</scope>
    <source>
        <strain evidence="14 15">KT-27</strain>
    </source>
</reference>
<dbReference type="EMBL" id="MIND01000018">
    <property type="protein sequence ID" value="POF88903.1"/>
    <property type="molecule type" value="Genomic_DNA"/>
</dbReference>
<evidence type="ECO:0000256" key="4">
    <source>
        <dbReference type="ARBA" id="ARBA00022679"/>
    </source>
</evidence>